<dbReference type="EMBL" id="CP086714">
    <property type="protein sequence ID" value="WOO77486.1"/>
    <property type="molecule type" value="Genomic_DNA"/>
</dbReference>
<feature type="compositionally biased region" description="Pro residues" evidence="1">
    <location>
        <begin position="94"/>
        <end position="104"/>
    </location>
</feature>
<keyword evidence="2" id="KW-0472">Membrane</keyword>
<dbReference type="RefSeq" id="XP_062623518.1">
    <property type="nucleotide sequence ID" value="XM_062767534.1"/>
</dbReference>
<organism evidence="3 4">
    <name type="scientific">Vanrija pseudolonga</name>
    <dbReference type="NCBI Taxonomy" id="143232"/>
    <lineage>
        <taxon>Eukaryota</taxon>
        <taxon>Fungi</taxon>
        <taxon>Dikarya</taxon>
        <taxon>Basidiomycota</taxon>
        <taxon>Agaricomycotina</taxon>
        <taxon>Tremellomycetes</taxon>
        <taxon>Trichosporonales</taxon>
        <taxon>Trichosporonaceae</taxon>
        <taxon>Vanrija</taxon>
    </lineage>
</organism>
<evidence type="ECO:0000313" key="3">
    <source>
        <dbReference type="EMBL" id="WOO77486.1"/>
    </source>
</evidence>
<protein>
    <submittedName>
        <fullName evidence="3">Uncharacterized protein</fullName>
    </submittedName>
</protein>
<keyword evidence="4" id="KW-1185">Reference proteome</keyword>
<name>A0AAF1BF33_9TREE</name>
<reference evidence="3" key="1">
    <citation type="submission" date="2023-10" db="EMBL/GenBank/DDBJ databases">
        <authorList>
            <person name="Noh H."/>
        </authorList>
    </citation>
    <scope>NUCLEOTIDE SEQUENCE</scope>
    <source>
        <strain evidence="3">DUCC4014</strain>
    </source>
</reference>
<keyword evidence="2" id="KW-1133">Transmembrane helix</keyword>
<evidence type="ECO:0000256" key="1">
    <source>
        <dbReference type="SAM" id="MobiDB-lite"/>
    </source>
</evidence>
<feature type="region of interest" description="Disordered" evidence="1">
    <location>
        <begin position="63"/>
        <end position="116"/>
    </location>
</feature>
<sequence>MNRKQVTIMGAVLGSIVGLVIVIGILYQISKCRPGAATRDNEVRSTPFTRGEAPASAWFAGRRHTEAQAQAQAALPPPPYAAAPVGQRLSVPSAPTPAHLPPSPVTSLPPYRPSAK</sequence>
<feature type="transmembrane region" description="Helical" evidence="2">
    <location>
        <begin position="6"/>
        <end position="29"/>
    </location>
</feature>
<dbReference type="GeneID" id="87804323"/>
<keyword evidence="2" id="KW-0812">Transmembrane</keyword>
<proteinExistence type="predicted"/>
<dbReference type="Proteomes" id="UP000827549">
    <property type="component" value="Chromosome 1"/>
</dbReference>
<evidence type="ECO:0000256" key="2">
    <source>
        <dbReference type="SAM" id="Phobius"/>
    </source>
</evidence>
<dbReference type="AlphaFoldDB" id="A0AAF1BF33"/>
<evidence type="ECO:0000313" key="4">
    <source>
        <dbReference type="Proteomes" id="UP000827549"/>
    </source>
</evidence>
<accession>A0AAF1BF33</accession>
<gene>
    <name evidence="3" type="ORF">LOC62_01G001065</name>
</gene>